<accession>A0A0W1SUC5</accession>
<dbReference type="Proteomes" id="UP000053157">
    <property type="component" value="Unassembled WGS sequence"/>
</dbReference>
<reference evidence="1 2" key="1">
    <citation type="submission" date="2015-12" db="EMBL/GenBank/DDBJ databases">
        <title>Haloferax profundi sp. nov. isolated from the Discovery deep brine-seawater interface in the Red Sea.</title>
        <authorList>
            <person name="Zhang G."/>
            <person name="Stingl U."/>
            <person name="Rashid M."/>
        </authorList>
    </citation>
    <scope>NUCLEOTIDE SEQUENCE [LARGE SCALE GENOMIC DNA]</scope>
    <source>
        <strain evidence="1 2">SB29</strain>
    </source>
</reference>
<dbReference type="EMBL" id="LOPV01000090">
    <property type="protein sequence ID" value="KTG29753.1"/>
    <property type="molecule type" value="Genomic_DNA"/>
</dbReference>
<dbReference type="Pfam" id="PF24441">
    <property type="entry name" value="DUF7560"/>
    <property type="match status" value="1"/>
</dbReference>
<name>A0A0W1SUC5_9EURY</name>
<proteinExistence type="predicted"/>
<sequence>MAGTTADEFEFECPQCGEQFEVNDGMREALLERGCPVCTSAVTETAFSSLSSR</sequence>
<dbReference type="InterPro" id="IPR055982">
    <property type="entry name" value="DUF7560"/>
</dbReference>
<gene>
    <name evidence="1" type="ORF">AUR66_09005</name>
</gene>
<evidence type="ECO:0000313" key="2">
    <source>
        <dbReference type="Proteomes" id="UP000053157"/>
    </source>
</evidence>
<keyword evidence="2" id="KW-1185">Reference proteome</keyword>
<organism evidence="1 2">
    <name type="scientific">Haloferax profundi</name>
    <dbReference type="NCBI Taxonomy" id="1544718"/>
    <lineage>
        <taxon>Archaea</taxon>
        <taxon>Methanobacteriati</taxon>
        <taxon>Methanobacteriota</taxon>
        <taxon>Stenosarchaea group</taxon>
        <taxon>Halobacteria</taxon>
        <taxon>Halobacteriales</taxon>
        <taxon>Haloferacaceae</taxon>
        <taxon>Haloferax</taxon>
    </lineage>
</organism>
<evidence type="ECO:0000313" key="1">
    <source>
        <dbReference type="EMBL" id="KTG29753.1"/>
    </source>
</evidence>
<protein>
    <submittedName>
        <fullName evidence="1">Transcriptional regulator</fullName>
    </submittedName>
</protein>
<dbReference type="AlphaFoldDB" id="A0A0W1SUC5"/>
<dbReference type="RefSeq" id="WP_058571206.1">
    <property type="nucleotide sequence ID" value="NZ_LOPV01000090.1"/>
</dbReference>
<comment type="caution">
    <text evidence="1">The sequence shown here is derived from an EMBL/GenBank/DDBJ whole genome shotgun (WGS) entry which is preliminary data.</text>
</comment>